<proteinExistence type="predicted"/>
<evidence type="ECO:0000313" key="1">
    <source>
        <dbReference type="EMBL" id="TMS57988.1"/>
    </source>
</evidence>
<comment type="caution">
    <text evidence="1">The sequence shown here is derived from an EMBL/GenBank/DDBJ whole genome shotgun (WGS) entry which is preliminary data.</text>
</comment>
<dbReference type="Proteomes" id="UP000004277">
    <property type="component" value="Unassembled WGS sequence"/>
</dbReference>
<protein>
    <submittedName>
        <fullName evidence="1">DMT family transporter</fullName>
    </submittedName>
</protein>
<evidence type="ECO:0000313" key="2">
    <source>
        <dbReference type="Proteomes" id="UP000004277"/>
    </source>
</evidence>
<sequence length="292" mass="32102">MPHLSRRDLILLVLLTLCWGINWPIMKYGVRSLPPLEFRGLSVAGGILTMLVVLRLRGESLRVTREQWPVIVKLALSNMVVWHLLSIFAIAMLSSGRSAILAYTMPIWAALWGLLLFRERLGPGLWAGIACALAGTLLLLSGELGALTGKPLGLVLMLISAAAWGLGTQMMKRAHFDMPLTVLTFWMLLVTLGFILLATPFTAAWHWPNAGDWAAIAYNAVIVFAFCHIIWFRLARTLPPVMSSLSIMMIPVVGVFSGMVLLGEAPHWQDYAAVVLILLALASVLFAPRLAR</sequence>
<gene>
    <name evidence="1" type="ORF">MW7_009455</name>
</gene>
<keyword evidence="2" id="KW-1185">Reference proteome</keyword>
<organism evidence="1 2">
    <name type="scientific">Imbroritus primus</name>
    <dbReference type="NCBI Taxonomy" id="3058603"/>
    <lineage>
        <taxon>Bacteria</taxon>
        <taxon>Pseudomonadati</taxon>
        <taxon>Pseudomonadota</taxon>
        <taxon>Betaproteobacteria</taxon>
        <taxon>Burkholderiales</taxon>
        <taxon>Burkholderiaceae</taxon>
        <taxon>Imbroritus</taxon>
    </lineage>
</organism>
<dbReference type="EMBL" id="AKCV02000016">
    <property type="protein sequence ID" value="TMS57988.1"/>
    <property type="molecule type" value="Genomic_DNA"/>
</dbReference>
<reference evidence="1" key="1">
    <citation type="submission" date="2019-05" db="EMBL/GenBank/DDBJ databases">
        <title>Revised genome assembly of Burkholderiaceae (previously Ralstonia) sp. PBA.</title>
        <authorList>
            <person name="Gan H.M."/>
        </authorList>
    </citation>
    <scope>NUCLEOTIDE SEQUENCE</scope>
    <source>
        <strain evidence="1">PBA</strain>
    </source>
</reference>
<name>A0ACD3SP54_9BURK</name>
<accession>A0ACD3SP54</accession>